<feature type="domain" description="TonB-dependent transporter Oar-like beta-barrel" evidence="10">
    <location>
        <begin position="349"/>
        <end position="1015"/>
    </location>
</feature>
<evidence type="ECO:0000259" key="9">
    <source>
        <dbReference type="Pfam" id="PF07715"/>
    </source>
</evidence>
<dbReference type="GO" id="GO:0015344">
    <property type="term" value="F:siderophore uptake transmembrane transporter activity"/>
    <property type="evidence" value="ECO:0007669"/>
    <property type="project" value="TreeGrafter"/>
</dbReference>
<dbReference type="Pfam" id="PF25183">
    <property type="entry name" value="OMP_b-brl_4"/>
    <property type="match status" value="1"/>
</dbReference>
<dbReference type="Pfam" id="PF07715">
    <property type="entry name" value="Plug"/>
    <property type="match status" value="1"/>
</dbReference>
<evidence type="ECO:0000256" key="3">
    <source>
        <dbReference type="ARBA" id="ARBA00022452"/>
    </source>
</evidence>
<evidence type="ECO:0000256" key="7">
    <source>
        <dbReference type="PROSITE-ProRule" id="PRU01360"/>
    </source>
</evidence>
<proteinExistence type="inferred from homology"/>
<evidence type="ECO:0000259" key="10">
    <source>
        <dbReference type="Pfam" id="PF25183"/>
    </source>
</evidence>
<dbReference type="PATRIC" id="fig|1292034.3.peg.2605"/>
<dbReference type="InterPro" id="IPR037066">
    <property type="entry name" value="Plug_dom_sf"/>
</dbReference>
<dbReference type="InterPro" id="IPR008969">
    <property type="entry name" value="CarboxyPept-like_regulatory"/>
</dbReference>
<organism evidence="11 12">
    <name type="scientific">Caulobacter vibrioides OR37</name>
    <dbReference type="NCBI Taxonomy" id="1292034"/>
    <lineage>
        <taxon>Bacteria</taxon>
        <taxon>Pseudomonadati</taxon>
        <taxon>Pseudomonadota</taxon>
        <taxon>Alphaproteobacteria</taxon>
        <taxon>Caulobacterales</taxon>
        <taxon>Caulobacteraceae</taxon>
        <taxon>Caulobacter</taxon>
    </lineage>
</organism>
<dbReference type="AlphaFoldDB" id="R0EHJ2"/>
<keyword evidence="3 7" id="KW-1134">Transmembrane beta strand</keyword>
<reference evidence="11 12" key="1">
    <citation type="journal article" date="2013" name="Genome Announc.">
        <title>Draft Genome Sequence for Caulobacter sp. Strain OR37, a Bacterium Tolerant to Heavy Metals.</title>
        <authorList>
            <person name="Utturkar S.M."/>
            <person name="Bollmann A."/>
            <person name="Brzoska R.M."/>
            <person name="Klingeman D.M."/>
            <person name="Epstein S.E."/>
            <person name="Palumbo A.V."/>
            <person name="Brown S.D."/>
        </authorList>
    </citation>
    <scope>NUCLEOTIDE SEQUENCE [LARGE SCALE GENOMIC DNA]</scope>
    <source>
        <strain evidence="11 12">OR37</strain>
    </source>
</reference>
<dbReference type="STRING" id="1292034.OR37_02627"/>
<evidence type="ECO:0000256" key="1">
    <source>
        <dbReference type="ARBA" id="ARBA00004571"/>
    </source>
</evidence>
<comment type="caution">
    <text evidence="11">The sequence shown here is derived from an EMBL/GenBank/DDBJ whole genome shotgun (WGS) entry which is preliminary data.</text>
</comment>
<evidence type="ECO:0008006" key="13">
    <source>
        <dbReference type="Google" id="ProtNLM"/>
    </source>
</evidence>
<dbReference type="eggNOG" id="COG1629">
    <property type="taxonomic scope" value="Bacteria"/>
</dbReference>
<keyword evidence="12" id="KW-1185">Reference proteome</keyword>
<dbReference type="SUPFAM" id="SSF56935">
    <property type="entry name" value="Porins"/>
    <property type="match status" value="1"/>
</dbReference>
<dbReference type="PANTHER" id="PTHR30069:SF46">
    <property type="entry name" value="OAR PROTEIN"/>
    <property type="match status" value="1"/>
</dbReference>
<dbReference type="Gene3D" id="2.40.170.20">
    <property type="entry name" value="TonB-dependent receptor, beta-barrel domain"/>
    <property type="match status" value="2"/>
</dbReference>
<dbReference type="Pfam" id="PF13620">
    <property type="entry name" value="CarboxypepD_reg"/>
    <property type="match status" value="1"/>
</dbReference>
<evidence type="ECO:0000313" key="12">
    <source>
        <dbReference type="Proteomes" id="UP000013063"/>
    </source>
</evidence>
<dbReference type="Proteomes" id="UP000013063">
    <property type="component" value="Unassembled WGS sequence"/>
</dbReference>
<dbReference type="InterPro" id="IPR012910">
    <property type="entry name" value="Plug_dom"/>
</dbReference>
<keyword evidence="2 7" id="KW-0813">Transport</keyword>
<comment type="similarity">
    <text evidence="7">Belongs to the TonB-dependent receptor family.</text>
</comment>
<dbReference type="InterPro" id="IPR057601">
    <property type="entry name" value="Oar-like_b-barrel"/>
</dbReference>
<dbReference type="RefSeq" id="WP_004620534.1">
    <property type="nucleotide sequence ID" value="NZ_APMP01000016.1"/>
</dbReference>
<dbReference type="GO" id="GO:0009279">
    <property type="term" value="C:cell outer membrane"/>
    <property type="evidence" value="ECO:0007669"/>
    <property type="project" value="UniProtKB-SubCell"/>
</dbReference>
<keyword evidence="8" id="KW-0732">Signal</keyword>
<sequence length="1050" mass="112954" precursor="true">MNSTKGSARARLMTTTLLAGLAAIAAPLTVATVATVVPTIASAQDYTSGTLTGTVRDGSGAPVTGAKVTIKSLAQGFSRDLTTDETGQFRVPLIPGGGYSVAISKQGYQSTNDGNVQVAVGGTSAYSFTLPAAGETVSEVVITATANPQLDFSQSTKGLTLDVETLQKQVPLPRNITGVALLAPGVVKAVSGFSNTDGSAVPTIGGSSAGENAFYINGLNITNFDTYVGGATVPFDFYKSVDVKTGGLPAEYGRATGGVLNAVTKSGTNEFKFAVHGNFQLSDLQEHSPDTYATKNSRASSDRKEYIIEAGGPIIKDRLFAYGLYQVNDIQSTGAGITSKSYREDRSASPFYGFKLDGYLTDKQHFEYTQFNTSQITSRRNYAYDPTTDTIGAAADGTKFKSGGNNWIAKYTGSFTDWFTLSAAYGHSRDEDYTLPGSTGFSYVSDARVDGTAIAFGPTPVANQATNIDNTVRKFYRVDGDFYFDIFGKHHVRTGYDHESTDLFHSSLQSGGLSYNYGRVRSPNTATRLGLPFNQEYVRVRVSNFGGSKVTGANEAFYIQDSWDVTDRVNLQIGARDDIFKLDNLRGEQVLNLKDNWAARLAISYDVFGDGHTKAFATYGRSFIPPASNLSFRGADLYYFAYFLPPDGGLSYNAFIDPVTKKPTALGAQIDNPKFNAANGTSTCPAGPVGSVTSRGCIVSGRGTQEPALSKAAIGLKASYEDEFTVGFEHKFNPLWKAGATLTYRYLGRTAEDIAVDSAIVNWCARNPTVAGCSTAASDFGGDDDYVVATPGQNTTIIVRTDLPTPLAGKKINLTAADIGNPKAVREYTALELSFARAWDGKWMLNGSYTLSRLYGNYEGTVKSDAGNSAQTDAGSTQDFDHPGLEEYAKGLLPNHRGHQFKLYGAYAITDNLQIGGNATVTSPRHYGCIGYYGRDQNDPNYDPYAASYGAASRWCYNGTTSVPVPRGSAFKGDWYSNLDLQIRYTVPSMGFVPGGLTLRADVFNVFNQKNVTQNYEVGDSSASSVDVNYKKPIEYQTPRYVRLGFDWAF</sequence>
<comment type="subcellular location">
    <subcellularLocation>
        <location evidence="1 7">Cell outer membrane</location>
        <topology evidence="1 7">Multi-pass membrane protein</topology>
    </subcellularLocation>
</comment>
<dbReference type="PANTHER" id="PTHR30069">
    <property type="entry name" value="TONB-DEPENDENT OUTER MEMBRANE RECEPTOR"/>
    <property type="match status" value="1"/>
</dbReference>
<keyword evidence="4 7" id="KW-0812">Transmembrane</keyword>
<keyword evidence="5 7" id="KW-0472">Membrane</keyword>
<evidence type="ECO:0000256" key="8">
    <source>
        <dbReference type="SAM" id="SignalP"/>
    </source>
</evidence>
<feature type="signal peptide" evidence="8">
    <location>
        <begin position="1"/>
        <end position="25"/>
    </location>
</feature>
<dbReference type="InterPro" id="IPR039426">
    <property type="entry name" value="TonB-dep_rcpt-like"/>
</dbReference>
<name>R0EHJ2_CAUVI</name>
<dbReference type="SUPFAM" id="SSF49464">
    <property type="entry name" value="Carboxypeptidase regulatory domain-like"/>
    <property type="match status" value="1"/>
</dbReference>
<evidence type="ECO:0000313" key="11">
    <source>
        <dbReference type="EMBL" id="ENZ81514.1"/>
    </source>
</evidence>
<keyword evidence="6 7" id="KW-0998">Cell outer membrane</keyword>
<evidence type="ECO:0000256" key="2">
    <source>
        <dbReference type="ARBA" id="ARBA00022448"/>
    </source>
</evidence>
<evidence type="ECO:0000256" key="5">
    <source>
        <dbReference type="ARBA" id="ARBA00023136"/>
    </source>
</evidence>
<dbReference type="EMBL" id="APMP01000016">
    <property type="protein sequence ID" value="ENZ81514.1"/>
    <property type="molecule type" value="Genomic_DNA"/>
</dbReference>
<feature type="chain" id="PRO_5004349126" description="Outer membrane receptor protein" evidence="8">
    <location>
        <begin position="26"/>
        <end position="1050"/>
    </location>
</feature>
<accession>R0EHJ2</accession>
<protein>
    <recommendedName>
        <fullName evidence="13">Outer membrane receptor protein</fullName>
    </recommendedName>
</protein>
<evidence type="ECO:0000256" key="4">
    <source>
        <dbReference type="ARBA" id="ARBA00022692"/>
    </source>
</evidence>
<gene>
    <name evidence="11" type="ORF">OR37_02627</name>
</gene>
<dbReference type="Gene3D" id="2.60.40.1120">
    <property type="entry name" value="Carboxypeptidase-like, regulatory domain"/>
    <property type="match status" value="1"/>
</dbReference>
<dbReference type="InterPro" id="IPR036942">
    <property type="entry name" value="Beta-barrel_TonB_sf"/>
</dbReference>
<dbReference type="PROSITE" id="PS52016">
    <property type="entry name" value="TONB_DEPENDENT_REC_3"/>
    <property type="match status" value="1"/>
</dbReference>
<dbReference type="GO" id="GO:0044718">
    <property type="term" value="P:siderophore transmembrane transport"/>
    <property type="evidence" value="ECO:0007669"/>
    <property type="project" value="TreeGrafter"/>
</dbReference>
<feature type="domain" description="TonB-dependent receptor plug" evidence="9">
    <location>
        <begin position="162"/>
        <end position="259"/>
    </location>
</feature>
<evidence type="ECO:0000256" key="6">
    <source>
        <dbReference type="ARBA" id="ARBA00023237"/>
    </source>
</evidence>
<dbReference type="Gene3D" id="2.170.130.10">
    <property type="entry name" value="TonB-dependent receptor, plug domain"/>
    <property type="match status" value="1"/>
</dbReference>